<dbReference type="AlphaFoldDB" id="A0A2P2MZE2"/>
<protein>
    <submittedName>
        <fullName evidence="1">Uncharacterized protein</fullName>
    </submittedName>
</protein>
<sequence>MIKLEPFVIVCFSPKPNMLPNEHQGLTQEVIILDMDV</sequence>
<organism evidence="1">
    <name type="scientific">Rhizophora mucronata</name>
    <name type="common">Asiatic mangrove</name>
    <dbReference type="NCBI Taxonomy" id="61149"/>
    <lineage>
        <taxon>Eukaryota</taxon>
        <taxon>Viridiplantae</taxon>
        <taxon>Streptophyta</taxon>
        <taxon>Embryophyta</taxon>
        <taxon>Tracheophyta</taxon>
        <taxon>Spermatophyta</taxon>
        <taxon>Magnoliopsida</taxon>
        <taxon>eudicotyledons</taxon>
        <taxon>Gunneridae</taxon>
        <taxon>Pentapetalae</taxon>
        <taxon>rosids</taxon>
        <taxon>fabids</taxon>
        <taxon>Malpighiales</taxon>
        <taxon>Rhizophoraceae</taxon>
        <taxon>Rhizophora</taxon>
    </lineage>
</organism>
<accession>A0A2P2MZE2</accession>
<dbReference type="EMBL" id="GGEC01055108">
    <property type="protein sequence ID" value="MBX35592.1"/>
    <property type="molecule type" value="Transcribed_RNA"/>
</dbReference>
<name>A0A2P2MZE2_RHIMU</name>
<proteinExistence type="predicted"/>
<evidence type="ECO:0000313" key="1">
    <source>
        <dbReference type="EMBL" id="MBX35592.1"/>
    </source>
</evidence>
<reference evidence="1" key="1">
    <citation type="submission" date="2018-02" db="EMBL/GenBank/DDBJ databases">
        <title>Rhizophora mucronata_Transcriptome.</title>
        <authorList>
            <person name="Meera S.P."/>
            <person name="Sreeshan A."/>
            <person name="Augustine A."/>
        </authorList>
    </citation>
    <scope>NUCLEOTIDE SEQUENCE</scope>
    <source>
        <tissue evidence="1">Leaf</tissue>
    </source>
</reference>